<keyword evidence="2" id="KW-1185">Reference proteome</keyword>
<sequence length="399" mass="42587">MRVSKAALIGVVVGVVVGVGLVSGCSGKAVDAGGDPGRITHRAVAAVALEHLPTDTSSRAASYTSESTPPEQVSVDLRYGADGESDGDLVSVVVSARPPEGDGACRRELGQHCVDLPTEVKGAELQLRWTDEEPEEDPGGVGVVLLRDDGETATIGYSGPVITGDPRELDLPIDVEKLVAVVEDPRLRYQATASTLALGEELDDWKGGEPDPDAYQLVHNTDHGIAQAYVGGRGGYGYYQGVIRSPLRERFGPDAIGGRLLQRSSPGFTGMPDADIDVLAAPSPPAWMTREPCSAPALRAHCVTTKGERGSLVFSWKPAKGDDVGWAWMISMRQDEVVAVRYRGPRMPAGYDEAAALTEWYQGEQLDAQGGEAESEFADDLSLWCDREHLDARPVKQLD</sequence>
<dbReference type="OrthoDB" id="3761723at2"/>
<gene>
    <name evidence="1" type="ORF">UG56_008545</name>
</gene>
<organism evidence="1 2">
    <name type="scientific">Nocardioides luteus</name>
    <dbReference type="NCBI Taxonomy" id="1844"/>
    <lineage>
        <taxon>Bacteria</taxon>
        <taxon>Bacillati</taxon>
        <taxon>Actinomycetota</taxon>
        <taxon>Actinomycetes</taxon>
        <taxon>Propionibacteriales</taxon>
        <taxon>Nocardioidaceae</taxon>
        <taxon>Nocardioides</taxon>
    </lineage>
</organism>
<protein>
    <submittedName>
        <fullName evidence="1">Uncharacterized protein</fullName>
    </submittedName>
</protein>
<proteinExistence type="predicted"/>
<evidence type="ECO:0000313" key="2">
    <source>
        <dbReference type="Proteomes" id="UP000033772"/>
    </source>
</evidence>
<dbReference type="EMBL" id="JZDQ02000010">
    <property type="protein sequence ID" value="OIJ27108.1"/>
    <property type="molecule type" value="Genomic_DNA"/>
</dbReference>
<reference evidence="1" key="1">
    <citation type="submission" date="2016-10" db="EMBL/GenBank/DDBJ databases">
        <title>Draft Genome Sequence of Nocardioides luteus Strain BAFB, an Alkane-Degrading Bacterium Isolated from JP-7 Polluted Soil.</title>
        <authorList>
            <person name="Brown L."/>
            <person name="Ruiz O.N."/>
            <person name="Gunasekera T."/>
        </authorList>
    </citation>
    <scope>NUCLEOTIDE SEQUENCE [LARGE SCALE GENOMIC DNA]</scope>
    <source>
        <strain evidence="1">BAFB</strain>
    </source>
</reference>
<accession>A0A1J4N6G4</accession>
<dbReference type="PROSITE" id="PS51257">
    <property type="entry name" value="PROKAR_LIPOPROTEIN"/>
    <property type="match status" value="1"/>
</dbReference>
<dbReference type="STRING" id="1844.UG56_008545"/>
<name>A0A1J4N6G4_9ACTN</name>
<dbReference type="Proteomes" id="UP000033772">
    <property type="component" value="Unassembled WGS sequence"/>
</dbReference>
<evidence type="ECO:0000313" key="1">
    <source>
        <dbReference type="EMBL" id="OIJ27108.1"/>
    </source>
</evidence>
<dbReference type="AlphaFoldDB" id="A0A1J4N6G4"/>
<comment type="caution">
    <text evidence="1">The sequence shown here is derived from an EMBL/GenBank/DDBJ whole genome shotgun (WGS) entry which is preliminary data.</text>
</comment>